<dbReference type="InterPro" id="IPR029069">
    <property type="entry name" value="HotDog_dom_sf"/>
</dbReference>
<evidence type="ECO:0000256" key="3">
    <source>
        <dbReference type="PROSITE-ProRule" id="PRU01106"/>
    </source>
</evidence>
<evidence type="ECO:0000313" key="7">
    <source>
        <dbReference type="Proteomes" id="UP000269301"/>
    </source>
</evidence>
<dbReference type="InterPro" id="IPR033120">
    <property type="entry name" value="HOTDOG_ACOT"/>
</dbReference>
<accession>A0A494ZY00</accession>
<dbReference type="RefSeq" id="WP_121204930.1">
    <property type="nucleotide sequence ID" value="NZ_RBZP01000012.1"/>
</dbReference>
<dbReference type="SUPFAM" id="SSF54637">
    <property type="entry name" value="Thioesterase/thiol ester dehydrase-isomerase"/>
    <property type="match status" value="1"/>
</dbReference>
<dbReference type="AlphaFoldDB" id="A0A494ZY00"/>
<sequence length="165" mass="18295">MEAKPCSESRAVKTTLVLPPNTNNHGTLFGGELLAHIDDVASIAAIKHARQLVVTASTDSVDFLSPVTVGQSITIEAFVTWTHHTSMEIFVKVVVENLMTGEEKVCNTAFLTFVAVNEEGRPVPVAPVYPETENEKRLYNSAPKRAQQRKERRKRSKEFAKEFGL</sequence>
<dbReference type="InterPro" id="IPR040170">
    <property type="entry name" value="Cytosol_ACT"/>
</dbReference>
<dbReference type="PANTHER" id="PTHR11049">
    <property type="entry name" value="ACYL COENZYME A THIOESTER HYDROLASE"/>
    <property type="match status" value="1"/>
</dbReference>
<dbReference type="EMBL" id="RBZP01000012">
    <property type="protein sequence ID" value="RKQ31499.1"/>
    <property type="molecule type" value="Genomic_DNA"/>
</dbReference>
<evidence type="ECO:0000259" key="5">
    <source>
        <dbReference type="PROSITE" id="PS51770"/>
    </source>
</evidence>
<name>A0A494ZY00_9BACI</name>
<keyword evidence="7" id="KW-1185">Reference proteome</keyword>
<dbReference type="Proteomes" id="UP000269301">
    <property type="component" value="Unassembled WGS sequence"/>
</dbReference>
<organism evidence="6 7">
    <name type="scientific">Oceanobacillus halophilus</name>
    <dbReference type="NCBI Taxonomy" id="930130"/>
    <lineage>
        <taxon>Bacteria</taxon>
        <taxon>Bacillati</taxon>
        <taxon>Bacillota</taxon>
        <taxon>Bacilli</taxon>
        <taxon>Bacillales</taxon>
        <taxon>Bacillaceae</taxon>
        <taxon>Oceanobacillus</taxon>
    </lineage>
</organism>
<dbReference type="GO" id="GO:0006637">
    <property type="term" value="P:acyl-CoA metabolic process"/>
    <property type="evidence" value="ECO:0007669"/>
    <property type="project" value="TreeGrafter"/>
</dbReference>
<reference evidence="6 7" key="1">
    <citation type="journal article" date="2016" name="Int. J. Syst. Evol. Microbiol.">
        <title>Oceanobacillus halophilus sp. nov., a novel moderately halophilic bacterium from a hypersaline lake.</title>
        <authorList>
            <person name="Amoozegar M.A."/>
            <person name="Bagheri M."/>
            <person name="Makhdoumi A."/>
            <person name="Nikou M.M."/>
            <person name="Fazeli S.A.S."/>
            <person name="Schumann P."/>
            <person name="Sproer C."/>
            <person name="Sanchez-Porro C."/>
            <person name="Ventosa A."/>
        </authorList>
    </citation>
    <scope>NUCLEOTIDE SEQUENCE [LARGE SCALE GENOMIC DNA]</scope>
    <source>
        <strain evidence="6 7">DSM 23996</strain>
    </source>
</reference>
<dbReference type="PROSITE" id="PS51770">
    <property type="entry name" value="HOTDOG_ACOT"/>
    <property type="match status" value="1"/>
</dbReference>
<evidence type="ECO:0000256" key="1">
    <source>
        <dbReference type="ARBA" id="ARBA00010458"/>
    </source>
</evidence>
<dbReference type="Pfam" id="PF03061">
    <property type="entry name" value="4HBT"/>
    <property type="match status" value="1"/>
</dbReference>
<keyword evidence="2 3" id="KW-0378">Hydrolase</keyword>
<feature type="region of interest" description="Disordered" evidence="4">
    <location>
        <begin position="134"/>
        <end position="165"/>
    </location>
</feature>
<comment type="similarity">
    <text evidence="1">Belongs to the acyl coenzyme A hydrolase family.</text>
</comment>
<gene>
    <name evidence="6" type="ORF">D8M06_13480</name>
</gene>
<dbReference type="InterPro" id="IPR006683">
    <property type="entry name" value="Thioestr_dom"/>
</dbReference>
<proteinExistence type="inferred from homology"/>
<dbReference type="GO" id="GO:0005829">
    <property type="term" value="C:cytosol"/>
    <property type="evidence" value="ECO:0007669"/>
    <property type="project" value="TreeGrafter"/>
</dbReference>
<dbReference type="GO" id="GO:0052816">
    <property type="term" value="F:long-chain fatty acyl-CoA hydrolase activity"/>
    <property type="evidence" value="ECO:0007669"/>
    <property type="project" value="TreeGrafter"/>
</dbReference>
<evidence type="ECO:0000313" key="6">
    <source>
        <dbReference type="EMBL" id="RKQ31499.1"/>
    </source>
</evidence>
<protein>
    <submittedName>
        <fullName evidence="6">Acyl-CoA thioesterase</fullName>
    </submittedName>
</protein>
<dbReference type="PANTHER" id="PTHR11049:SF24">
    <property type="entry name" value="CYTOSOLIC ACYL COENZYME A THIOESTER HYDROLASE"/>
    <property type="match status" value="1"/>
</dbReference>
<dbReference type="OrthoDB" id="9791628at2"/>
<dbReference type="CDD" id="cd03442">
    <property type="entry name" value="BFIT_BACH"/>
    <property type="match status" value="1"/>
</dbReference>
<evidence type="ECO:0000256" key="2">
    <source>
        <dbReference type="ARBA" id="ARBA00022801"/>
    </source>
</evidence>
<dbReference type="Gene3D" id="3.10.129.10">
    <property type="entry name" value="Hotdog Thioesterase"/>
    <property type="match status" value="1"/>
</dbReference>
<feature type="compositionally biased region" description="Basic residues" evidence="4">
    <location>
        <begin position="146"/>
        <end position="156"/>
    </location>
</feature>
<evidence type="ECO:0000256" key="4">
    <source>
        <dbReference type="SAM" id="MobiDB-lite"/>
    </source>
</evidence>
<feature type="domain" description="HotDog ACOT-type" evidence="5">
    <location>
        <begin position="7"/>
        <end position="119"/>
    </location>
</feature>
<dbReference type="GO" id="GO:0009062">
    <property type="term" value="P:fatty acid catabolic process"/>
    <property type="evidence" value="ECO:0007669"/>
    <property type="project" value="TreeGrafter"/>
</dbReference>
<comment type="caution">
    <text evidence="6">The sequence shown here is derived from an EMBL/GenBank/DDBJ whole genome shotgun (WGS) entry which is preliminary data.</text>
</comment>